<feature type="active site" description="Proton donor" evidence="1">
    <location>
        <position position="26"/>
    </location>
</feature>
<evidence type="ECO:0000256" key="1">
    <source>
        <dbReference type="PIRSR" id="PIRSR011561-1"/>
    </source>
</evidence>
<dbReference type="InterPro" id="IPR012674">
    <property type="entry name" value="Calycin"/>
</dbReference>
<dbReference type="OrthoDB" id="1623004at2"/>
<comment type="caution">
    <text evidence="2">The sequence shown here is derived from an EMBL/GenBank/DDBJ whole genome shotgun (WGS) entry which is preliminary data.</text>
</comment>
<dbReference type="STRING" id="1140003.OMY_00540"/>
<proteinExistence type="predicted"/>
<evidence type="ECO:0000313" key="3">
    <source>
        <dbReference type="Proteomes" id="UP000015961"/>
    </source>
</evidence>
<dbReference type="GO" id="GO:0016831">
    <property type="term" value="F:carboxy-lyase activity"/>
    <property type="evidence" value="ECO:0007669"/>
    <property type="project" value="InterPro"/>
</dbReference>
<protein>
    <submittedName>
        <fullName evidence="2">Phenolic acid decarboxylase padC</fullName>
    </submittedName>
</protein>
<dbReference type="PANTHER" id="PTHR40087:SF1">
    <property type="entry name" value="PHENOLIC ACID DECARBOXYLASE PADC"/>
    <property type="match status" value="1"/>
</dbReference>
<keyword evidence="3" id="KW-1185">Reference proteome</keyword>
<organism evidence="2 3">
    <name type="scientific">Enterococcus sulfureus ATCC 49903</name>
    <dbReference type="NCBI Taxonomy" id="1140003"/>
    <lineage>
        <taxon>Bacteria</taxon>
        <taxon>Bacillati</taxon>
        <taxon>Bacillota</taxon>
        <taxon>Bacilli</taxon>
        <taxon>Lactobacillales</taxon>
        <taxon>Enterococcaceae</taxon>
        <taxon>Enterococcus</taxon>
    </lineage>
</organism>
<accession>S0P0Z9</accession>
<dbReference type="PANTHER" id="PTHR40087">
    <property type="entry name" value="PHENOLIC ACID DECARBOXYLASE PADC"/>
    <property type="match status" value="1"/>
</dbReference>
<dbReference type="EMBL" id="ASWO01000001">
    <property type="protein sequence ID" value="EOT87477.1"/>
    <property type="molecule type" value="Genomic_DNA"/>
</dbReference>
<dbReference type="CDD" id="cd14241">
    <property type="entry name" value="PAD"/>
    <property type="match status" value="1"/>
</dbReference>
<dbReference type="Gene3D" id="2.40.128.20">
    <property type="match status" value="1"/>
</dbReference>
<evidence type="ECO:0000313" key="2">
    <source>
        <dbReference type="EMBL" id="EOT87477.1"/>
    </source>
</evidence>
<sequence length="178" mass="20956">MTKEFKTLEDFIGSHFIYTYDNGWEYEMYVKNEDTIDYRIHGGMVAGRWVRDQKVDTVMLTDGIYKIAWTEPTGTDVALDFLPNKHKMHGMIFFPKWVEEHPEITVTYQNDHIDLMEEAREKYETYPKLLVPEFAKITYSAFAGKNNEDVVSEAPYKGMTDDIRNGDYFADDYTKKIK</sequence>
<reference evidence="2 3" key="1">
    <citation type="submission" date="2013-03" db="EMBL/GenBank/DDBJ databases">
        <title>The Genome Sequence of Enterococcus sulfureus ATCC_49903 (PacBio/Illumina hybrid assembly).</title>
        <authorList>
            <consortium name="The Broad Institute Genomics Platform"/>
            <consortium name="The Broad Institute Genome Sequencing Center for Infectious Disease"/>
            <person name="Earl A."/>
            <person name="Russ C."/>
            <person name="Gilmore M."/>
            <person name="Surin D."/>
            <person name="Walker B."/>
            <person name="Young S."/>
            <person name="Zeng Q."/>
            <person name="Gargeya S."/>
            <person name="Fitzgerald M."/>
            <person name="Haas B."/>
            <person name="Abouelleil A."/>
            <person name="Allen A.W."/>
            <person name="Alvarado L."/>
            <person name="Arachchi H.M."/>
            <person name="Berlin A.M."/>
            <person name="Chapman S.B."/>
            <person name="Gainer-Dewar J."/>
            <person name="Goldberg J."/>
            <person name="Griggs A."/>
            <person name="Gujja S."/>
            <person name="Hansen M."/>
            <person name="Howarth C."/>
            <person name="Imamovic A."/>
            <person name="Ireland A."/>
            <person name="Larimer J."/>
            <person name="McCowan C."/>
            <person name="Murphy C."/>
            <person name="Pearson M."/>
            <person name="Poon T.W."/>
            <person name="Priest M."/>
            <person name="Roberts A."/>
            <person name="Saif S."/>
            <person name="Shea T."/>
            <person name="Sisk P."/>
            <person name="Sykes S."/>
            <person name="Wortman J."/>
            <person name="Nusbaum C."/>
            <person name="Birren B."/>
        </authorList>
    </citation>
    <scope>NUCLEOTIDE SEQUENCE [LARGE SCALE GENOMIC DNA]</scope>
    <source>
        <strain evidence="2 3">ATCC 49903</strain>
    </source>
</reference>
<dbReference type="PIRSF" id="PIRSF011561">
    <property type="entry name" value="PAD"/>
    <property type="match status" value="1"/>
</dbReference>
<dbReference type="SUPFAM" id="SSF50814">
    <property type="entry name" value="Lipocalins"/>
    <property type="match status" value="1"/>
</dbReference>
<dbReference type="Pfam" id="PF05870">
    <property type="entry name" value="PA_decarbox"/>
    <property type="match status" value="1"/>
</dbReference>
<dbReference type="RefSeq" id="WP_016185031.1">
    <property type="nucleotide sequence ID" value="NZ_ASWO01000001.1"/>
</dbReference>
<dbReference type="eggNOG" id="COG3479">
    <property type="taxonomic scope" value="Bacteria"/>
</dbReference>
<gene>
    <name evidence="2" type="ORF">I573_00533</name>
</gene>
<feature type="active site" description="Proton acceptor" evidence="1">
    <location>
        <position position="71"/>
    </location>
</feature>
<dbReference type="Proteomes" id="UP000015961">
    <property type="component" value="Unassembled WGS sequence"/>
</dbReference>
<name>S0P0Z9_9ENTE</name>
<dbReference type="InterPro" id="IPR008729">
    <property type="entry name" value="PA_de_COase"/>
</dbReference>
<dbReference type="PATRIC" id="fig|1140003.3.peg.534"/>
<dbReference type="AlphaFoldDB" id="S0P0Z9"/>